<dbReference type="GO" id="GO:0005886">
    <property type="term" value="C:plasma membrane"/>
    <property type="evidence" value="ECO:0007669"/>
    <property type="project" value="UniProtKB-SubCell"/>
</dbReference>
<dbReference type="PANTHER" id="PTHR30558">
    <property type="entry name" value="EXBD MEMBRANE COMPONENT OF PMF-DRIVEN MACROMOLECULE IMPORT SYSTEM"/>
    <property type="match status" value="1"/>
</dbReference>
<accession>A0A4R9LZ21</accession>
<protein>
    <submittedName>
        <fullName evidence="9">Biopolymer transporter ExbD</fullName>
    </submittedName>
</protein>
<evidence type="ECO:0000256" key="2">
    <source>
        <dbReference type="ARBA" id="ARBA00005811"/>
    </source>
</evidence>
<evidence type="ECO:0000256" key="6">
    <source>
        <dbReference type="ARBA" id="ARBA00023136"/>
    </source>
</evidence>
<keyword evidence="4 7" id="KW-0812">Transmembrane</keyword>
<keyword evidence="7" id="KW-0653">Protein transport</keyword>
<evidence type="ECO:0000256" key="8">
    <source>
        <dbReference type="SAM" id="Phobius"/>
    </source>
</evidence>
<dbReference type="OrthoDB" id="330094at2"/>
<evidence type="ECO:0000256" key="1">
    <source>
        <dbReference type="ARBA" id="ARBA00004162"/>
    </source>
</evidence>
<evidence type="ECO:0000256" key="3">
    <source>
        <dbReference type="ARBA" id="ARBA00022475"/>
    </source>
</evidence>
<proteinExistence type="inferred from homology"/>
<reference evidence="9" key="1">
    <citation type="journal article" date="2019" name="PLoS Negl. Trop. Dis.">
        <title>Revisiting the worldwide diversity of Leptospira species in the environment.</title>
        <authorList>
            <person name="Vincent A.T."/>
            <person name="Schiettekatte O."/>
            <person name="Bourhy P."/>
            <person name="Veyrier F.J."/>
            <person name="Picardeau M."/>
        </authorList>
    </citation>
    <scope>NUCLEOTIDE SEQUENCE [LARGE SCALE GENOMIC DNA]</scope>
    <source>
        <strain evidence="9">201300427</strain>
    </source>
</reference>
<feature type="transmembrane region" description="Helical" evidence="8">
    <location>
        <begin position="12"/>
        <end position="32"/>
    </location>
</feature>
<dbReference type="InterPro" id="IPR003400">
    <property type="entry name" value="ExbD"/>
</dbReference>
<comment type="subcellular location">
    <subcellularLocation>
        <location evidence="1">Cell membrane</location>
        <topology evidence="1">Single-pass membrane protein</topology>
    </subcellularLocation>
    <subcellularLocation>
        <location evidence="7">Cell membrane</location>
        <topology evidence="7">Single-pass type II membrane protein</topology>
    </subcellularLocation>
</comment>
<keyword evidence="6 8" id="KW-0472">Membrane</keyword>
<sequence length="134" mass="15757">MKVRRRRKNKQIEISSLIDILFILLIFLMLSVRFTETRSYLELDLPDSRLSQVGDFESVVTISSDSQGIWYWNGKPESKDSVLSKIESFSEKEKQTKIILDLDKKSEFGHFFLITEKLKEKKINQVEIATKLKR</sequence>
<dbReference type="AlphaFoldDB" id="A0A4R9LZ21"/>
<evidence type="ECO:0000256" key="7">
    <source>
        <dbReference type="RuleBase" id="RU003879"/>
    </source>
</evidence>
<keyword evidence="5 8" id="KW-1133">Transmembrane helix</keyword>
<comment type="caution">
    <text evidence="9">The sequence shown here is derived from an EMBL/GenBank/DDBJ whole genome shotgun (WGS) entry which is preliminary data.</text>
</comment>
<dbReference type="GO" id="GO:0015031">
    <property type="term" value="P:protein transport"/>
    <property type="evidence" value="ECO:0007669"/>
    <property type="project" value="UniProtKB-KW"/>
</dbReference>
<gene>
    <name evidence="9" type="ORF">EHS15_07320</name>
</gene>
<evidence type="ECO:0000313" key="9">
    <source>
        <dbReference type="EMBL" id="TGN19590.1"/>
    </source>
</evidence>
<evidence type="ECO:0000256" key="4">
    <source>
        <dbReference type="ARBA" id="ARBA00022692"/>
    </source>
</evidence>
<organism evidence="9 10">
    <name type="scientific">Leptospira idonii</name>
    <dbReference type="NCBI Taxonomy" id="1193500"/>
    <lineage>
        <taxon>Bacteria</taxon>
        <taxon>Pseudomonadati</taxon>
        <taxon>Spirochaetota</taxon>
        <taxon>Spirochaetia</taxon>
        <taxon>Leptospirales</taxon>
        <taxon>Leptospiraceae</taxon>
        <taxon>Leptospira</taxon>
    </lineage>
</organism>
<keyword evidence="7" id="KW-0813">Transport</keyword>
<dbReference type="EMBL" id="RQHW01000028">
    <property type="protein sequence ID" value="TGN19590.1"/>
    <property type="molecule type" value="Genomic_DNA"/>
</dbReference>
<dbReference type="Pfam" id="PF02472">
    <property type="entry name" value="ExbD"/>
    <property type="match status" value="1"/>
</dbReference>
<dbReference type="RefSeq" id="WP_135759906.1">
    <property type="nucleotide sequence ID" value="NZ_RQHW01000028.1"/>
</dbReference>
<dbReference type="Proteomes" id="UP000298058">
    <property type="component" value="Unassembled WGS sequence"/>
</dbReference>
<evidence type="ECO:0000313" key="10">
    <source>
        <dbReference type="Proteomes" id="UP000298058"/>
    </source>
</evidence>
<comment type="similarity">
    <text evidence="2 7">Belongs to the ExbD/TolR family.</text>
</comment>
<keyword evidence="10" id="KW-1185">Reference proteome</keyword>
<dbReference type="GO" id="GO:0022857">
    <property type="term" value="F:transmembrane transporter activity"/>
    <property type="evidence" value="ECO:0007669"/>
    <property type="project" value="InterPro"/>
</dbReference>
<name>A0A4R9LZ21_9LEPT</name>
<keyword evidence="3" id="KW-1003">Cell membrane</keyword>
<evidence type="ECO:0000256" key="5">
    <source>
        <dbReference type="ARBA" id="ARBA00022989"/>
    </source>
</evidence>